<dbReference type="PROSITE" id="PS50888">
    <property type="entry name" value="BHLH"/>
    <property type="match status" value="1"/>
</dbReference>
<keyword evidence="10" id="KW-1185">Reference proteome</keyword>
<dbReference type="SUPFAM" id="SSF47459">
    <property type="entry name" value="HLH, helix-loop-helix DNA-binding domain"/>
    <property type="match status" value="1"/>
</dbReference>
<keyword evidence="5" id="KW-0804">Transcription</keyword>
<evidence type="ECO:0000256" key="2">
    <source>
        <dbReference type="ARBA" id="ARBA00005510"/>
    </source>
</evidence>
<keyword evidence="3" id="KW-0805">Transcription regulation</keyword>
<dbReference type="Proteomes" id="UP000604825">
    <property type="component" value="Unassembled WGS sequence"/>
</dbReference>
<evidence type="ECO:0000256" key="1">
    <source>
        <dbReference type="ARBA" id="ARBA00004123"/>
    </source>
</evidence>
<protein>
    <recommendedName>
        <fullName evidence="8">BHLH domain-containing protein</fullName>
    </recommendedName>
</protein>
<evidence type="ECO:0000313" key="9">
    <source>
        <dbReference type="EMBL" id="CAD6232414.1"/>
    </source>
</evidence>
<dbReference type="GO" id="GO:0003677">
    <property type="term" value="F:DNA binding"/>
    <property type="evidence" value="ECO:0007669"/>
    <property type="project" value="UniProtKB-KW"/>
</dbReference>
<comment type="similarity">
    <text evidence="2">Belongs to the bHLH protein family.</text>
</comment>
<dbReference type="EMBL" id="CAJGYO010000005">
    <property type="protein sequence ID" value="CAD6232414.1"/>
    <property type="molecule type" value="Genomic_DNA"/>
</dbReference>
<feature type="region of interest" description="Disordered" evidence="7">
    <location>
        <begin position="159"/>
        <end position="211"/>
    </location>
</feature>
<dbReference type="PANTHER" id="PTHR45914">
    <property type="entry name" value="TRANSCRIPTION FACTOR HEC3-RELATED"/>
    <property type="match status" value="1"/>
</dbReference>
<evidence type="ECO:0000256" key="6">
    <source>
        <dbReference type="ARBA" id="ARBA00023242"/>
    </source>
</evidence>
<dbReference type="GO" id="GO:0005634">
    <property type="term" value="C:nucleus"/>
    <property type="evidence" value="ECO:0007669"/>
    <property type="project" value="UniProtKB-SubCell"/>
</dbReference>
<gene>
    <name evidence="9" type="ORF">NCGR_LOCUS22099</name>
</gene>
<dbReference type="GO" id="GO:0048766">
    <property type="term" value="P:root hair initiation"/>
    <property type="evidence" value="ECO:0007669"/>
    <property type="project" value="UniProtKB-ARBA"/>
</dbReference>
<dbReference type="Gene3D" id="4.10.280.10">
    <property type="entry name" value="Helix-loop-helix DNA-binding domain"/>
    <property type="match status" value="1"/>
</dbReference>
<evidence type="ECO:0000256" key="5">
    <source>
        <dbReference type="ARBA" id="ARBA00023163"/>
    </source>
</evidence>
<dbReference type="InterPro" id="IPR036638">
    <property type="entry name" value="HLH_DNA-bd_sf"/>
</dbReference>
<sequence>MAQAASKRSALLRPMMYEDEPSSMSLELFGYHGVVVDGDEADGGSAAAALSLQLAFDDDNFKGGCDGALADYYSSWAAYGGSGATSSSSSSVLSFEQAGSGGQHHLAYGEDGCALWMDPAAGMVEHPAQQQHGSGCNFGLVVSPGSSPDDAGLYIQEPGTVQLPAKAPHKRARRDGEVQAAAAKKQSGGGARKSKAKAAPAPTKDPQSVAAKVRREKIAEKLKVLQDLVPNGTKVDLVTMLEKAITYVKFLQLQVKVLAADEFWPAQGGKAPELSQVKEALDAILSSQQYPK</sequence>
<evidence type="ECO:0000259" key="8">
    <source>
        <dbReference type="PROSITE" id="PS50888"/>
    </source>
</evidence>
<dbReference type="SMART" id="SM00353">
    <property type="entry name" value="HLH"/>
    <property type="match status" value="1"/>
</dbReference>
<reference evidence="9" key="1">
    <citation type="submission" date="2020-10" db="EMBL/GenBank/DDBJ databases">
        <authorList>
            <person name="Han B."/>
            <person name="Lu T."/>
            <person name="Zhao Q."/>
            <person name="Huang X."/>
            <person name="Zhao Y."/>
        </authorList>
    </citation>
    <scope>NUCLEOTIDE SEQUENCE</scope>
</reference>
<evidence type="ECO:0000313" key="10">
    <source>
        <dbReference type="Proteomes" id="UP000604825"/>
    </source>
</evidence>
<evidence type="ECO:0000256" key="7">
    <source>
        <dbReference type="SAM" id="MobiDB-lite"/>
    </source>
</evidence>
<dbReference type="GO" id="GO:0003700">
    <property type="term" value="F:DNA-binding transcription factor activity"/>
    <property type="evidence" value="ECO:0007669"/>
    <property type="project" value="InterPro"/>
</dbReference>
<keyword evidence="6" id="KW-0539">Nucleus</keyword>
<dbReference type="InterPro" id="IPR045843">
    <property type="entry name" value="IND-like"/>
</dbReference>
<dbReference type="CDD" id="cd11454">
    <property type="entry name" value="bHLH_AtIND_like"/>
    <property type="match status" value="1"/>
</dbReference>
<accession>A0A811NWW7</accession>
<dbReference type="AlphaFoldDB" id="A0A811NWW7"/>
<dbReference type="InterPro" id="IPR011598">
    <property type="entry name" value="bHLH_dom"/>
</dbReference>
<organism evidence="9 10">
    <name type="scientific">Miscanthus lutarioriparius</name>
    <dbReference type="NCBI Taxonomy" id="422564"/>
    <lineage>
        <taxon>Eukaryota</taxon>
        <taxon>Viridiplantae</taxon>
        <taxon>Streptophyta</taxon>
        <taxon>Embryophyta</taxon>
        <taxon>Tracheophyta</taxon>
        <taxon>Spermatophyta</taxon>
        <taxon>Magnoliopsida</taxon>
        <taxon>Liliopsida</taxon>
        <taxon>Poales</taxon>
        <taxon>Poaceae</taxon>
        <taxon>PACMAD clade</taxon>
        <taxon>Panicoideae</taxon>
        <taxon>Andropogonodae</taxon>
        <taxon>Andropogoneae</taxon>
        <taxon>Saccharinae</taxon>
        <taxon>Miscanthus</taxon>
    </lineage>
</organism>
<dbReference type="Pfam" id="PF00010">
    <property type="entry name" value="HLH"/>
    <property type="match status" value="1"/>
</dbReference>
<comment type="caution">
    <text evidence="9">The sequence shown here is derived from an EMBL/GenBank/DDBJ whole genome shotgun (WGS) entry which is preliminary data.</text>
</comment>
<keyword evidence="4" id="KW-0238">DNA-binding</keyword>
<evidence type="ECO:0000256" key="4">
    <source>
        <dbReference type="ARBA" id="ARBA00023125"/>
    </source>
</evidence>
<dbReference type="PANTHER" id="PTHR45914:SF59">
    <property type="entry name" value="TRANSCRIPTION FACTOR BHLH83-LIKE"/>
    <property type="match status" value="1"/>
</dbReference>
<proteinExistence type="inferred from homology"/>
<dbReference type="OrthoDB" id="687495at2759"/>
<evidence type="ECO:0000256" key="3">
    <source>
        <dbReference type="ARBA" id="ARBA00023015"/>
    </source>
</evidence>
<dbReference type="FunFam" id="4.10.280.10:FF:000046">
    <property type="entry name" value="Transcription factor bHLH83"/>
    <property type="match status" value="1"/>
</dbReference>
<feature type="domain" description="BHLH" evidence="8">
    <location>
        <begin position="202"/>
        <end position="251"/>
    </location>
</feature>
<dbReference type="GO" id="GO:0046983">
    <property type="term" value="F:protein dimerization activity"/>
    <property type="evidence" value="ECO:0007669"/>
    <property type="project" value="InterPro"/>
</dbReference>
<comment type="subcellular location">
    <subcellularLocation>
        <location evidence="1">Nucleus</location>
    </subcellularLocation>
</comment>
<name>A0A811NWW7_9POAL</name>